<dbReference type="PANTHER" id="PTHR30087">
    <property type="entry name" value="INNER MEMBRANE PROTEIN"/>
    <property type="match status" value="1"/>
</dbReference>
<dbReference type="EMBL" id="JADSJP010000041">
    <property type="protein sequence ID" value="MBG2880904.1"/>
    <property type="molecule type" value="Genomic_DNA"/>
</dbReference>
<dbReference type="Proteomes" id="UP000614721">
    <property type="component" value="Unassembled WGS sequence"/>
</dbReference>
<dbReference type="PANTHER" id="PTHR30087:SF1">
    <property type="entry name" value="HYPOTHETICAL CYTOSOLIC PROTEIN"/>
    <property type="match status" value="1"/>
</dbReference>
<sequence length="169" mass="18641">MKNKILVSACLMGFKVRYNGTEKARLNTVLEQWQQEQRLVIHCPELAAGLPTPRASAEIAGFNGDQVMQNSAKVIESTGNDVTAHYQLAAWLALRTALDSNCIVALFTDKSPTCGSQYIYDGNFSGVIKQGEGVATALLRQHGIKVFSENQLEELIGWVENWDKENAIL</sequence>
<reference evidence="1 2" key="1">
    <citation type="submission" date="2020-11" db="EMBL/GenBank/DDBJ databases">
        <title>Enhanced detection system for hospital associated transmission using whole genome sequencing surveillance.</title>
        <authorList>
            <person name="Harrison L.H."/>
            <person name="Van Tyne D."/>
            <person name="Marsh J.W."/>
            <person name="Griffith M.P."/>
            <person name="Snyder D.J."/>
            <person name="Cooper V.S."/>
            <person name="Mustapha M."/>
        </authorList>
    </citation>
    <scope>NUCLEOTIDE SEQUENCE [LARGE SCALE GENOMIC DNA]</scope>
    <source>
        <strain evidence="1 2">PR00075</strain>
    </source>
</reference>
<dbReference type="InterPro" id="IPR007553">
    <property type="entry name" value="2-thiour_desulf"/>
</dbReference>
<dbReference type="RefSeq" id="WP_196567781.1">
    <property type="nucleotide sequence ID" value="NZ_JADRYY010000020.1"/>
</dbReference>
<gene>
    <name evidence="1" type="ORF">I4902_16760</name>
</gene>
<proteinExistence type="predicted"/>
<comment type="caution">
    <text evidence="1">The sequence shown here is derived from an EMBL/GenBank/DDBJ whole genome shotgun (WGS) entry which is preliminary data.</text>
</comment>
<evidence type="ECO:0000313" key="2">
    <source>
        <dbReference type="Proteomes" id="UP000614721"/>
    </source>
</evidence>
<accession>A0ABS0IXZ9</accession>
<keyword evidence="2" id="KW-1185">Reference proteome</keyword>
<dbReference type="Pfam" id="PF04463">
    <property type="entry name" value="2-thiour_desulf"/>
    <property type="match status" value="1"/>
</dbReference>
<name>A0ABS0IXZ9_9GAMM</name>
<organism evidence="1 2">
    <name type="scientific">Proteus alimentorum</name>
    <dbReference type="NCBI Taxonomy" id="1973495"/>
    <lineage>
        <taxon>Bacteria</taxon>
        <taxon>Pseudomonadati</taxon>
        <taxon>Pseudomonadota</taxon>
        <taxon>Gammaproteobacteria</taxon>
        <taxon>Enterobacterales</taxon>
        <taxon>Morganellaceae</taxon>
        <taxon>Proteus</taxon>
    </lineage>
</organism>
<evidence type="ECO:0000313" key="1">
    <source>
        <dbReference type="EMBL" id="MBG2880904.1"/>
    </source>
</evidence>
<protein>
    <submittedName>
        <fullName evidence="1">DUF523 domain-containing protein</fullName>
    </submittedName>
</protein>